<dbReference type="Proteomes" id="UP000799424">
    <property type="component" value="Unassembled WGS sequence"/>
</dbReference>
<sequence length="191" mass="22098">MPFRPSTPRVAVVCKRLHELACSLLYERVVIHTKKICSTRPNQSTSNACPLSNEYTKELVESFRSAALVILELKRRGFVTENAYDDYFKHIKEAAEAREEVDYVSLIAALEASPLLFMKKALRYARLLFYRFVAILDLNTLFLFEFEDDRAEGGKLWVVPNKPREKSIRSLYFAFLMRAQKAAPPEGWGRR</sequence>
<proteinExistence type="predicted"/>
<reference evidence="1" key="1">
    <citation type="journal article" date="2020" name="Stud. Mycol.">
        <title>101 Dothideomycetes genomes: a test case for predicting lifestyles and emergence of pathogens.</title>
        <authorList>
            <person name="Haridas S."/>
            <person name="Albert R."/>
            <person name="Binder M."/>
            <person name="Bloem J."/>
            <person name="Labutti K."/>
            <person name="Salamov A."/>
            <person name="Andreopoulos B."/>
            <person name="Baker S."/>
            <person name="Barry K."/>
            <person name="Bills G."/>
            <person name="Bluhm B."/>
            <person name="Cannon C."/>
            <person name="Castanera R."/>
            <person name="Culley D."/>
            <person name="Daum C."/>
            <person name="Ezra D."/>
            <person name="Gonzalez J."/>
            <person name="Henrissat B."/>
            <person name="Kuo A."/>
            <person name="Liang C."/>
            <person name="Lipzen A."/>
            <person name="Lutzoni F."/>
            <person name="Magnuson J."/>
            <person name="Mondo S."/>
            <person name="Nolan M."/>
            <person name="Ohm R."/>
            <person name="Pangilinan J."/>
            <person name="Park H.-J."/>
            <person name="Ramirez L."/>
            <person name="Alfaro M."/>
            <person name="Sun H."/>
            <person name="Tritt A."/>
            <person name="Yoshinaga Y."/>
            <person name="Zwiers L.-H."/>
            <person name="Turgeon B."/>
            <person name="Goodwin S."/>
            <person name="Spatafora J."/>
            <person name="Crous P."/>
            <person name="Grigoriev I."/>
        </authorList>
    </citation>
    <scope>NUCLEOTIDE SEQUENCE</scope>
    <source>
        <strain evidence="1">CBS 113818</strain>
    </source>
</reference>
<name>A0A6A6ZJX3_9PLEO</name>
<dbReference type="EMBL" id="MU006237">
    <property type="protein sequence ID" value="KAF2821340.1"/>
    <property type="molecule type" value="Genomic_DNA"/>
</dbReference>
<keyword evidence="2" id="KW-1185">Reference proteome</keyword>
<evidence type="ECO:0000313" key="1">
    <source>
        <dbReference type="EMBL" id="KAF2821340.1"/>
    </source>
</evidence>
<organism evidence="1 2">
    <name type="scientific">Ophiobolus disseminans</name>
    <dbReference type="NCBI Taxonomy" id="1469910"/>
    <lineage>
        <taxon>Eukaryota</taxon>
        <taxon>Fungi</taxon>
        <taxon>Dikarya</taxon>
        <taxon>Ascomycota</taxon>
        <taxon>Pezizomycotina</taxon>
        <taxon>Dothideomycetes</taxon>
        <taxon>Pleosporomycetidae</taxon>
        <taxon>Pleosporales</taxon>
        <taxon>Pleosporineae</taxon>
        <taxon>Phaeosphaeriaceae</taxon>
        <taxon>Ophiobolus</taxon>
    </lineage>
</organism>
<dbReference type="AlphaFoldDB" id="A0A6A6ZJX3"/>
<evidence type="ECO:0000313" key="2">
    <source>
        <dbReference type="Proteomes" id="UP000799424"/>
    </source>
</evidence>
<gene>
    <name evidence="1" type="ORF">CC86DRAFT_373693</name>
</gene>
<protein>
    <submittedName>
        <fullName evidence="1">Uncharacterized protein</fullName>
    </submittedName>
</protein>
<accession>A0A6A6ZJX3</accession>